<evidence type="ECO:0000256" key="16">
    <source>
        <dbReference type="PROSITE-ProRule" id="PRU10141"/>
    </source>
</evidence>
<dbReference type="GO" id="GO:0005886">
    <property type="term" value="C:plasma membrane"/>
    <property type="evidence" value="ECO:0007669"/>
    <property type="project" value="TreeGrafter"/>
</dbReference>
<evidence type="ECO:0000256" key="10">
    <source>
        <dbReference type="ARBA" id="ARBA00022989"/>
    </source>
</evidence>
<keyword evidence="13" id="KW-0325">Glycoprotein</keyword>
<evidence type="ECO:0000256" key="3">
    <source>
        <dbReference type="ARBA" id="ARBA00022679"/>
    </source>
</evidence>
<dbReference type="PROSITE" id="PS00108">
    <property type="entry name" value="PROTEIN_KINASE_ST"/>
    <property type="match status" value="1"/>
</dbReference>
<dbReference type="InterPro" id="IPR001245">
    <property type="entry name" value="Ser-Thr/Tyr_kinase_cat_dom"/>
</dbReference>
<dbReference type="CDD" id="cd23509">
    <property type="entry name" value="Gnk2-like"/>
    <property type="match status" value="2"/>
</dbReference>
<evidence type="ECO:0000256" key="11">
    <source>
        <dbReference type="ARBA" id="ARBA00023136"/>
    </source>
</evidence>
<dbReference type="eggNOG" id="ENOG502QWDY">
    <property type="taxonomic scope" value="Eukaryota"/>
</dbReference>
<evidence type="ECO:0000256" key="15">
    <source>
        <dbReference type="ARBA" id="ARBA00047951"/>
    </source>
</evidence>
<evidence type="ECO:0000256" key="13">
    <source>
        <dbReference type="ARBA" id="ARBA00023180"/>
    </source>
</evidence>
<feature type="signal peptide" evidence="19">
    <location>
        <begin position="1"/>
        <end position="26"/>
    </location>
</feature>
<evidence type="ECO:0000256" key="4">
    <source>
        <dbReference type="ARBA" id="ARBA00022692"/>
    </source>
</evidence>
<feature type="transmembrane region" description="Helical" evidence="18">
    <location>
        <begin position="298"/>
        <end position="322"/>
    </location>
</feature>
<dbReference type="SUPFAM" id="SSF56112">
    <property type="entry name" value="Protein kinase-like (PK-like)"/>
    <property type="match status" value="1"/>
</dbReference>
<feature type="binding site" evidence="16">
    <location>
        <position position="395"/>
    </location>
    <ligand>
        <name>ATP</name>
        <dbReference type="ChEBI" id="CHEBI:30616"/>
    </ligand>
</feature>
<dbReference type="Gene3D" id="1.10.510.10">
    <property type="entry name" value="Transferase(Phosphotransferase) domain 1"/>
    <property type="match status" value="1"/>
</dbReference>
<evidence type="ECO:0000256" key="5">
    <source>
        <dbReference type="ARBA" id="ARBA00022729"/>
    </source>
</evidence>
<dbReference type="Pfam" id="PF01657">
    <property type="entry name" value="Stress-antifung"/>
    <property type="match status" value="2"/>
</dbReference>
<dbReference type="GO" id="GO:0005524">
    <property type="term" value="F:ATP binding"/>
    <property type="evidence" value="ECO:0007669"/>
    <property type="project" value="UniProtKB-UniRule"/>
</dbReference>
<feature type="domain" description="Protein kinase" evidence="20">
    <location>
        <begin position="363"/>
        <end position="641"/>
    </location>
</feature>
<dbReference type="InterPro" id="IPR011009">
    <property type="entry name" value="Kinase-like_dom_sf"/>
</dbReference>
<proteinExistence type="predicted"/>
<evidence type="ECO:0000256" key="12">
    <source>
        <dbReference type="ARBA" id="ARBA00023170"/>
    </source>
</evidence>
<dbReference type="FunFam" id="3.30.430.20:FF:000003">
    <property type="entry name" value="Cysteine-rich RLK (RECEPTOR-like protein kinase) 10"/>
    <property type="match status" value="1"/>
</dbReference>
<dbReference type="OrthoDB" id="1188665at2759"/>
<feature type="compositionally biased region" description="Pro residues" evidence="17">
    <location>
        <begin position="262"/>
        <end position="282"/>
    </location>
</feature>
<evidence type="ECO:0000256" key="8">
    <source>
        <dbReference type="ARBA" id="ARBA00022777"/>
    </source>
</evidence>
<dbReference type="Gene3D" id="3.30.430.20">
    <property type="entry name" value="Gnk2 domain, C-X8-C-X2-C motif"/>
    <property type="match status" value="2"/>
</dbReference>
<name>W9QIJ5_9ROSA</name>
<dbReference type="FunFam" id="3.30.200.20:FF:000142">
    <property type="entry name" value="Cysteine-rich receptor-like protein kinase 10"/>
    <property type="match status" value="1"/>
</dbReference>
<evidence type="ECO:0000313" key="23">
    <source>
        <dbReference type="Proteomes" id="UP000030645"/>
    </source>
</evidence>
<comment type="subcellular location">
    <subcellularLocation>
        <location evidence="1">Membrane</location>
        <topology evidence="1">Single-pass membrane protein</topology>
    </subcellularLocation>
</comment>
<dbReference type="FunFam" id="1.10.510.10:FF:000129">
    <property type="entry name" value="cysteine-rich receptor-like protein kinase 10"/>
    <property type="match status" value="1"/>
</dbReference>
<dbReference type="InterPro" id="IPR002902">
    <property type="entry name" value="GNK2"/>
</dbReference>
<evidence type="ECO:0000256" key="19">
    <source>
        <dbReference type="SAM" id="SignalP"/>
    </source>
</evidence>
<keyword evidence="10 18" id="KW-1133">Transmembrane helix</keyword>
<feature type="chain" id="PRO_5004927605" evidence="19">
    <location>
        <begin position="27"/>
        <end position="680"/>
    </location>
</feature>
<dbReference type="GO" id="GO:0004674">
    <property type="term" value="F:protein serine/threonine kinase activity"/>
    <property type="evidence" value="ECO:0007669"/>
    <property type="project" value="UniProtKB-KW"/>
</dbReference>
<dbReference type="Proteomes" id="UP000030645">
    <property type="component" value="Unassembled WGS sequence"/>
</dbReference>
<dbReference type="InterPro" id="IPR017441">
    <property type="entry name" value="Protein_kinase_ATP_BS"/>
</dbReference>
<keyword evidence="12 22" id="KW-0675">Receptor</keyword>
<evidence type="ECO:0000256" key="18">
    <source>
        <dbReference type="SAM" id="Phobius"/>
    </source>
</evidence>
<evidence type="ECO:0000256" key="17">
    <source>
        <dbReference type="SAM" id="MobiDB-lite"/>
    </source>
</evidence>
<dbReference type="PROSITE" id="PS51473">
    <property type="entry name" value="GNK2"/>
    <property type="match status" value="2"/>
</dbReference>
<dbReference type="KEGG" id="mnt:21389746"/>
<dbReference type="Pfam" id="PF07714">
    <property type="entry name" value="PK_Tyr_Ser-Thr"/>
    <property type="match status" value="1"/>
</dbReference>
<evidence type="ECO:0000256" key="1">
    <source>
        <dbReference type="ARBA" id="ARBA00004167"/>
    </source>
</evidence>
<feature type="domain" description="Gnk2-homologous" evidence="21">
    <location>
        <begin position="30"/>
        <end position="133"/>
    </location>
</feature>
<evidence type="ECO:0000256" key="14">
    <source>
        <dbReference type="ARBA" id="ARBA00047558"/>
    </source>
</evidence>
<keyword evidence="11 18" id="KW-0472">Membrane</keyword>
<comment type="catalytic activity">
    <reaction evidence="15">
        <text>L-threonyl-[protein] + ATP = O-phospho-L-threonyl-[protein] + ADP + H(+)</text>
        <dbReference type="Rhea" id="RHEA:46608"/>
        <dbReference type="Rhea" id="RHEA-COMP:11060"/>
        <dbReference type="Rhea" id="RHEA-COMP:11605"/>
        <dbReference type="ChEBI" id="CHEBI:15378"/>
        <dbReference type="ChEBI" id="CHEBI:30013"/>
        <dbReference type="ChEBI" id="CHEBI:30616"/>
        <dbReference type="ChEBI" id="CHEBI:61977"/>
        <dbReference type="ChEBI" id="CHEBI:456216"/>
    </reaction>
</comment>
<keyword evidence="3" id="KW-0808">Transferase</keyword>
<reference evidence="23" key="1">
    <citation type="submission" date="2013-01" db="EMBL/GenBank/DDBJ databases">
        <title>Draft Genome Sequence of a Mulberry Tree, Morus notabilis C.K. Schneid.</title>
        <authorList>
            <person name="He N."/>
            <person name="Zhao S."/>
        </authorList>
    </citation>
    <scope>NUCLEOTIDE SEQUENCE</scope>
</reference>
<keyword evidence="6" id="KW-0677">Repeat</keyword>
<dbReference type="PANTHER" id="PTHR27002">
    <property type="entry name" value="RECEPTOR-LIKE SERINE/THREONINE-PROTEIN KINASE SD1-8"/>
    <property type="match status" value="1"/>
</dbReference>
<dbReference type="EMBL" id="KE343684">
    <property type="protein sequence ID" value="EXB38215.1"/>
    <property type="molecule type" value="Genomic_DNA"/>
</dbReference>
<evidence type="ECO:0000259" key="21">
    <source>
        <dbReference type="PROSITE" id="PS51473"/>
    </source>
</evidence>
<feature type="domain" description="Gnk2-homologous" evidence="21">
    <location>
        <begin position="139"/>
        <end position="248"/>
    </location>
</feature>
<dbReference type="InterPro" id="IPR000719">
    <property type="entry name" value="Prot_kinase_dom"/>
</dbReference>
<keyword evidence="8 22" id="KW-0418">Kinase</keyword>
<dbReference type="PANTHER" id="PTHR27002:SF980">
    <property type="entry name" value="CYSTEINE-RICH RECEPTOR-LIKE PROTEIN KINASE 10 ISOFORM X1"/>
    <property type="match status" value="1"/>
</dbReference>
<dbReference type="PROSITE" id="PS50011">
    <property type="entry name" value="PROTEIN_KINASE_DOM"/>
    <property type="match status" value="1"/>
</dbReference>
<dbReference type="InterPro" id="IPR008271">
    <property type="entry name" value="Ser/Thr_kinase_AS"/>
</dbReference>
<dbReference type="GO" id="GO:0006979">
    <property type="term" value="P:response to oxidative stress"/>
    <property type="evidence" value="ECO:0007669"/>
    <property type="project" value="UniProtKB-ARBA"/>
</dbReference>
<evidence type="ECO:0000256" key="7">
    <source>
        <dbReference type="ARBA" id="ARBA00022741"/>
    </source>
</evidence>
<evidence type="ECO:0000256" key="2">
    <source>
        <dbReference type="ARBA" id="ARBA00022527"/>
    </source>
</evidence>
<dbReference type="PROSITE" id="PS00107">
    <property type="entry name" value="PROTEIN_KINASE_ATP"/>
    <property type="match status" value="1"/>
</dbReference>
<keyword evidence="5 19" id="KW-0732">Signal</keyword>
<keyword evidence="4 18" id="KW-0812">Transmembrane</keyword>
<comment type="catalytic activity">
    <reaction evidence="14">
        <text>L-seryl-[protein] + ATP = O-phospho-L-seryl-[protein] + ADP + H(+)</text>
        <dbReference type="Rhea" id="RHEA:17989"/>
        <dbReference type="Rhea" id="RHEA-COMP:9863"/>
        <dbReference type="Rhea" id="RHEA-COMP:11604"/>
        <dbReference type="ChEBI" id="CHEBI:15378"/>
        <dbReference type="ChEBI" id="CHEBI:29999"/>
        <dbReference type="ChEBI" id="CHEBI:30616"/>
        <dbReference type="ChEBI" id="CHEBI:83421"/>
        <dbReference type="ChEBI" id="CHEBI:456216"/>
    </reaction>
</comment>
<sequence length="680" mass="75609">MAFSGLKLFFLISSIMFMLTTSSINALTEFLGYSCNNNQGNYTGNSTYQTNLRTVLSSIVSNDRIGAFYRPSSYGGNPDVVYATGLCRGDLKLEECRSCLNDSRHLLTQHCPKQKEAVGWYGKCTLRYSNRYIFGINEEDPGIILWNRQNASSDAEAFNQRLMDVVDVLRSRAAGGNSSLKFAAGSANAPSNFQTIYALVQCMPDLSDSDCNDCIVMGLKYLKTYSYGSIGVFVGLPSCDVAYDLKPFYNLTVNEPIQLLSPSPPSQTPPLSPVVDSLPPPTNGTDAVKGKNDASGDLALTVVPSVVVSLVVLIICISLIYLRMRKRKEKLKTHSSSEGEEVTNGTEFLQFDFGTIRNATDNFSEANKLGQGGFGAVYKGKLSNGKEIAVKRPIKNSGHSRQGDAEFKNEVLLVAKLEHRNLVKLLGFCLQTNERVLVYEFVPNASLDRFIFDPVKRAHLDWTVRYKIIIGIARGLLYLHEESRLKIIHRDLKAGNILLDAEMNPKISDFGTARMFALDQSQERTDRIMGTYGYMAPEYARLGRFSVKSDVFSFGVLVLEIICGQRVSNFRKGGKMENLLSYAWENWKEGKAMNLVDPKMSHSASRHEIVRCIHIALLCVQEKVADRPTMSSVILMLSSFSLALRSPSRPAYFLMESDQSNNNLAPISENDVSVTELYPR</sequence>
<dbReference type="AlphaFoldDB" id="W9QIJ5"/>
<feature type="region of interest" description="Disordered" evidence="17">
    <location>
        <begin position="260"/>
        <end position="290"/>
    </location>
</feature>
<gene>
    <name evidence="22" type="ORF">L484_006314</name>
</gene>
<keyword evidence="2" id="KW-0723">Serine/threonine-protein kinase</keyword>
<evidence type="ECO:0000313" key="22">
    <source>
        <dbReference type="EMBL" id="EXB38215.1"/>
    </source>
</evidence>
<dbReference type="SMART" id="SM00220">
    <property type="entry name" value="S_TKc"/>
    <property type="match status" value="1"/>
</dbReference>
<dbReference type="Gene3D" id="3.30.200.20">
    <property type="entry name" value="Phosphorylase Kinase, domain 1"/>
    <property type="match status" value="1"/>
</dbReference>
<keyword evidence="7 16" id="KW-0547">Nucleotide-binding</keyword>
<dbReference type="CDD" id="cd14066">
    <property type="entry name" value="STKc_IRAK"/>
    <property type="match status" value="1"/>
</dbReference>
<evidence type="ECO:0000256" key="6">
    <source>
        <dbReference type="ARBA" id="ARBA00022737"/>
    </source>
</evidence>
<protein>
    <submittedName>
        <fullName evidence="22">Cysteine-rich receptor-like protein kinase 29</fullName>
    </submittedName>
</protein>
<dbReference type="InterPro" id="IPR038408">
    <property type="entry name" value="GNK2_sf"/>
</dbReference>
<evidence type="ECO:0000256" key="9">
    <source>
        <dbReference type="ARBA" id="ARBA00022840"/>
    </source>
</evidence>
<accession>W9QIJ5</accession>
<organism evidence="22 23">
    <name type="scientific">Morus notabilis</name>
    <dbReference type="NCBI Taxonomy" id="981085"/>
    <lineage>
        <taxon>Eukaryota</taxon>
        <taxon>Viridiplantae</taxon>
        <taxon>Streptophyta</taxon>
        <taxon>Embryophyta</taxon>
        <taxon>Tracheophyta</taxon>
        <taxon>Spermatophyta</taxon>
        <taxon>Magnoliopsida</taxon>
        <taxon>eudicotyledons</taxon>
        <taxon>Gunneridae</taxon>
        <taxon>Pentapetalae</taxon>
        <taxon>rosids</taxon>
        <taxon>fabids</taxon>
        <taxon>Rosales</taxon>
        <taxon>Moraceae</taxon>
        <taxon>Moreae</taxon>
        <taxon>Morus</taxon>
    </lineage>
</organism>
<keyword evidence="23" id="KW-1185">Reference proteome</keyword>
<evidence type="ECO:0000259" key="20">
    <source>
        <dbReference type="PROSITE" id="PS50011"/>
    </source>
</evidence>
<dbReference type="STRING" id="981085.W9QIJ5"/>
<keyword evidence="9 16" id="KW-0067">ATP-binding</keyword>